<evidence type="ECO:0000256" key="1">
    <source>
        <dbReference type="ARBA" id="ARBA00001974"/>
    </source>
</evidence>
<evidence type="ECO:0000256" key="3">
    <source>
        <dbReference type="ARBA" id="ARBA00022630"/>
    </source>
</evidence>
<evidence type="ECO:0000259" key="7">
    <source>
        <dbReference type="Pfam" id="PF07992"/>
    </source>
</evidence>
<gene>
    <name evidence="8" type="ORF">DWY25_13715</name>
</gene>
<accession>A0A412FS39</accession>
<dbReference type="InterPro" id="IPR036388">
    <property type="entry name" value="WH-like_DNA-bd_sf"/>
</dbReference>
<dbReference type="PROSITE" id="PS01332">
    <property type="entry name" value="HTH_RRF2_1"/>
    <property type="match status" value="1"/>
</dbReference>
<dbReference type="InterPro" id="IPR016156">
    <property type="entry name" value="FAD/NAD-linked_Rdtase_dimer_sf"/>
</dbReference>
<dbReference type="PROSITE" id="PS51197">
    <property type="entry name" value="HTH_RRF2_2"/>
    <property type="match status" value="1"/>
</dbReference>
<keyword evidence="3" id="KW-0285">Flavoprotein</keyword>
<comment type="cofactor">
    <cofactor evidence="1">
        <name>FAD</name>
        <dbReference type="ChEBI" id="CHEBI:57692"/>
    </cofactor>
</comment>
<dbReference type="InterPro" id="IPR004099">
    <property type="entry name" value="Pyr_nucl-diS_OxRdtase_dimer"/>
</dbReference>
<keyword evidence="5" id="KW-0560">Oxidoreductase</keyword>
<dbReference type="FunFam" id="3.30.390.30:FF:000001">
    <property type="entry name" value="Dihydrolipoyl dehydrogenase"/>
    <property type="match status" value="1"/>
</dbReference>
<comment type="caution">
    <text evidence="8">The sequence shown here is derived from an EMBL/GenBank/DDBJ whole genome shotgun (WGS) entry which is preliminary data.</text>
</comment>
<dbReference type="EMBL" id="QRUP01000019">
    <property type="protein sequence ID" value="RGR70995.1"/>
    <property type="molecule type" value="Genomic_DNA"/>
</dbReference>
<evidence type="ECO:0000259" key="6">
    <source>
        <dbReference type="Pfam" id="PF02852"/>
    </source>
</evidence>
<dbReference type="PANTHER" id="PTHR43014">
    <property type="entry name" value="MERCURIC REDUCTASE"/>
    <property type="match status" value="1"/>
</dbReference>
<dbReference type="PANTHER" id="PTHR43014:SF4">
    <property type="entry name" value="PYRIDINE NUCLEOTIDE-DISULFIDE OXIDOREDUCTASE RCLA-RELATED"/>
    <property type="match status" value="1"/>
</dbReference>
<evidence type="ECO:0000313" key="9">
    <source>
        <dbReference type="Proteomes" id="UP000284178"/>
    </source>
</evidence>
<dbReference type="PRINTS" id="PR00368">
    <property type="entry name" value="FADPNR"/>
</dbReference>
<name>A0A412FS39_9FIRM</name>
<reference evidence="8 9" key="1">
    <citation type="submission" date="2018-08" db="EMBL/GenBank/DDBJ databases">
        <title>A genome reference for cultivated species of the human gut microbiota.</title>
        <authorList>
            <person name="Zou Y."/>
            <person name="Xue W."/>
            <person name="Luo G."/>
        </authorList>
    </citation>
    <scope>NUCLEOTIDE SEQUENCE [LARGE SCALE GENOMIC DNA]</scope>
    <source>
        <strain evidence="8 9">AF24-29</strain>
    </source>
</reference>
<dbReference type="Gene3D" id="1.10.10.10">
    <property type="entry name" value="Winged helix-like DNA-binding domain superfamily/Winged helix DNA-binding domain"/>
    <property type="match status" value="1"/>
</dbReference>
<dbReference type="SUPFAM" id="SSF55424">
    <property type="entry name" value="FAD/NAD-linked reductases, dimerisation (C-terminal) domain"/>
    <property type="match status" value="1"/>
</dbReference>
<dbReference type="Proteomes" id="UP000284178">
    <property type="component" value="Unassembled WGS sequence"/>
</dbReference>
<keyword evidence="9" id="KW-1185">Reference proteome</keyword>
<feature type="domain" description="FAD/NAD(P)-binding" evidence="7">
    <location>
        <begin position="167"/>
        <end position="477"/>
    </location>
</feature>
<dbReference type="Pfam" id="PF02852">
    <property type="entry name" value="Pyr_redox_dim"/>
    <property type="match status" value="1"/>
</dbReference>
<dbReference type="GO" id="GO:0003955">
    <property type="term" value="F:NAD(P)H dehydrogenase (quinone) activity"/>
    <property type="evidence" value="ECO:0007669"/>
    <property type="project" value="TreeGrafter"/>
</dbReference>
<sequence>MAIRNHKGGSGMTSELTVAIHAAVYLAHKNAPQSSDELAVNICTHPVRVRKIMAALCRAGIAVSQEGSEGGYRLCRSPQAITLRQIAEALNVALVESKWQSGDPEMSCLVASGMAREMDKIYRSLNEQCLESLDRLTLWDLLQDLFISQPENIIMKKRRNSFMKTYDNLIIGFGKGGKTLAASLAKAGQRTALIEKSPLMYGGTCINVACLPTKSLENSARQSAIQGGDDAARQQHFRQAIEEKRRLTAMLRKKNYDKLAAAGVEIIDGEASFADDHHVRVQMKEGEELLEARRIFINTGAKPFVPDIPGLSQSQRVYLSESLMELQTLPQRLVILGGGYIGLEFASMFANFGSQVTILQPNQRFLPREDLEIADAVEASLARRGVQLMRNTALVEVRDEATETVLSLKQNEAEAELRCDALLVATGRRPQLDNLHPEAAGIALTSRGAIAVDEQLKTSVDHIWAMGDVTGGLQFTYISLDDSRIVRDALNSGPRTTANRGAVPYSVFIDPPFSRVGLSEEEARQAGYAVKIAKIPAAAIPKAQVLRKTDGLLKAVIDAKTDQILGAHFFCEESHEMINLIKLAMDANLPYTVLRDNIYTHPTMSEGLNDLFAAGVNV</sequence>
<dbReference type="InterPro" id="IPR000944">
    <property type="entry name" value="Tscrpt_reg_Rrf2"/>
</dbReference>
<dbReference type="InterPro" id="IPR036188">
    <property type="entry name" value="FAD/NAD-bd_sf"/>
</dbReference>
<keyword evidence="4" id="KW-0274">FAD</keyword>
<dbReference type="Pfam" id="PF02082">
    <property type="entry name" value="Rrf2"/>
    <property type="match status" value="1"/>
</dbReference>
<dbReference type="AlphaFoldDB" id="A0A412FS39"/>
<evidence type="ECO:0000256" key="2">
    <source>
        <dbReference type="ARBA" id="ARBA00007532"/>
    </source>
</evidence>
<comment type="similarity">
    <text evidence="2">Belongs to the class-I pyridine nucleotide-disulfide oxidoreductase family.</text>
</comment>
<feature type="domain" description="Pyridine nucleotide-disulphide oxidoreductase dimerisation" evidence="6">
    <location>
        <begin position="503"/>
        <end position="609"/>
    </location>
</feature>
<protein>
    <submittedName>
        <fullName evidence="8">FAD-binding protein</fullName>
    </submittedName>
</protein>
<dbReference type="PRINTS" id="PR00411">
    <property type="entry name" value="PNDRDTASEI"/>
</dbReference>
<dbReference type="Gene3D" id="3.30.390.30">
    <property type="match status" value="1"/>
</dbReference>
<organism evidence="8 9">
    <name type="scientific">Holdemania filiformis</name>
    <dbReference type="NCBI Taxonomy" id="61171"/>
    <lineage>
        <taxon>Bacteria</taxon>
        <taxon>Bacillati</taxon>
        <taxon>Bacillota</taxon>
        <taxon>Erysipelotrichia</taxon>
        <taxon>Erysipelotrichales</taxon>
        <taxon>Erysipelotrichaceae</taxon>
        <taxon>Holdemania</taxon>
    </lineage>
</organism>
<proteinExistence type="inferred from homology"/>
<evidence type="ECO:0000256" key="4">
    <source>
        <dbReference type="ARBA" id="ARBA00022827"/>
    </source>
</evidence>
<dbReference type="InterPro" id="IPR023753">
    <property type="entry name" value="FAD/NAD-binding_dom"/>
</dbReference>
<dbReference type="Pfam" id="PF07992">
    <property type="entry name" value="Pyr_redox_2"/>
    <property type="match status" value="1"/>
</dbReference>
<dbReference type="InterPro" id="IPR036390">
    <property type="entry name" value="WH_DNA-bd_sf"/>
</dbReference>
<evidence type="ECO:0000313" key="8">
    <source>
        <dbReference type="EMBL" id="RGR70995.1"/>
    </source>
</evidence>
<evidence type="ECO:0000256" key="5">
    <source>
        <dbReference type="ARBA" id="ARBA00023002"/>
    </source>
</evidence>
<dbReference type="SUPFAM" id="SSF46785">
    <property type="entry name" value="Winged helix' DNA-binding domain"/>
    <property type="match status" value="1"/>
</dbReference>
<dbReference type="InterPro" id="IPR030489">
    <property type="entry name" value="TR_Rrf2-type_CS"/>
</dbReference>
<dbReference type="GO" id="GO:0050660">
    <property type="term" value="F:flavin adenine dinucleotide binding"/>
    <property type="evidence" value="ECO:0007669"/>
    <property type="project" value="TreeGrafter"/>
</dbReference>
<dbReference type="Gene3D" id="3.50.50.60">
    <property type="entry name" value="FAD/NAD(P)-binding domain"/>
    <property type="match status" value="2"/>
</dbReference>
<dbReference type="SUPFAM" id="SSF51905">
    <property type="entry name" value="FAD/NAD(P)-binding domain"/>
    <property type="match status" value="1"/>
</dbReference>